<dbReference type="SUPFAM" id="SSF55874">
    <property type="entry name" value="ATPase domain of HSP90 chaperone/DNA topoisomerase II/histidine kinase"/>
    <property type="match status" value="1"/>
</dbReference>
<evidence type="ECO:0000256" key="1">
    <source>
        <dbReference type="ARBA" id="ARBA00022527"/>
    </source>
</evidence>
<evidence type="ECO:0000313" key="3">
    <source>
        <dbReference type="EMBL" id="KAA9375496.1"/>
    </source>
</evidence>
<dbReference type="AlphaFoldDB" id="A0A5J5JXM9"/>
<keyword evidence="3" id="KW-0067">ATP-binding</keyword>
<dbReference type="CDD" id="cd16936">
    <property type="entry name" value="HATPase_RsbW-like"/>
    <property type="match status" value="1"/>
</dbReference>
<dbReference type="PANTHER" id="PTHR35526">
    <property type="entry name" value="ANTI-SIGMA-F FACTOR RSBW-RELATED"/>
    <property type="match status" value="1"/>
</dbReference>
<protein>
    <submittedName>
        <fullName evidence="3">ATP-binding protein</fullName>
    </submittedName>
</protein>
<keyword evidence="4" id="KW-1185">Reference proteome</keyword>
<organism evidence="3 4">
    <name type="scientific">Microbispora cellulosiformans</name>
    <dbReference type="NCBI Taxonomy" id="2614688"/>
    <lineage>
        <taxon>Bacteria</taxon>
        <taxon>Bacillati</taxon>
        <taxon>Actinomycetota</taxon>
        <taxon>Actinomycetes</taxon>
        <taxon>Streptosporangiales</taxon>
        <taxon>Streptosporangiaceae</taxon>
        <taxon>Microbispora</taxon>
    </lineage>
</organism>
<gene>
    <name evidence="3" type="ORF">F5972_27485</name>
</gene>
<dbReference type="GO" id="GO:0005524">
    <property type="term" value="F:ATP binding"/>
    <property type="evidence" value="ECO:0007669"/>
    <property type="project" value="UniProtKB-KW"/>
</dbReference>
<keyword evidence="1" id="KW-0808">Transferase</keyword>
<accession>A0A5J5JXM9</accession>
<name>A0A5J5JXM9_9ACTN</name>
<dbReference type="InterPro" id="IPR003594">
    <property type="entry name" value="HATPase_dom"/>
</dbReference>
<keyword evidence="1" id="KW-0418">Kinase</keyword>
<dbReference type="EMBL" id="VYTZ01000011">
    <property type="protein sequence ID" value="KAA9375496.1"/>
    <property type="molecule type" value="Genomic_DNA"/>
</dbReference>
<dbReference type="InterPro" id="IPR050267">
    <property type="entry name" value="Anti-sigma-factor_SerPK"/>
</dbReference>
<dbReference type="PANTHER" id="PTHR35526:SF3">
    <property type="entry name" value="ANTI-SIGMA-F FACTOR RSBW"/>
    <property type="match status" value="1"/>
</dbReference>
<evidence type="ECO:0000313" key="4">
    <source>
        <dbReference type="Proteomes" id="UP000327011"/>
    </source>
</evidence>
<evidence type="ECO:0000259" key="2">
    <source>
        <dbReference type="Pfam" id="PF13581"/>
    </source>
</evidence>
<proteinExistence type="predicted"/>
<dbReference type="GO" id="GO:0004674">
    <property type="term" value="F:protein serine/threonine kinase activity"/>
    <property type="evidence" value="ECO:0007669"/>
    <property type="project" value="UniProtKB-KW"/>
</dbReference>
<dbReference type="RefSeq" id="WP_150937337.1">
    <property type="nucleotide sequence ID" value="NZ_VYTZ01000011.1"/>
</dbReference>
<comment type="caution">
    <text evidence="3">The sequence shown here is derived from an EMBL/GenBank/DDBJ whole genome shotgun (WGS) entry which is preliminary data.</text>
</comment>
<feature type="domain" description="Histidine kinase/HSP90-like ATPase" evidence="2">
    <location>
        <begin position="24"/>
        <end position="135"/>
    </location>
</feature>
<dbReference type="InterPro" id="IPR036890">
    <property type="entry name" value="HATPase_C_sf"/>
</dbReference>
<keyword evidence="1" id="KW-0723">Serine/threonine-protein kinase</keyword>
<dbReference type="Gene3D" id="3.30.565.10">
    <property type="entry name" value="Histidine kinase-like ATPase, C-terminal domain"/>
    <property type="match status" value="1"/>
</dbReference>
<keyword evidence="3" id="KW-0547">Nucleotide-binding</keyword>
<dbReference type="Pfam" id="PF13581">
    <property type="entry name" value="HATPase_c_2"/>
    <property type="match status" value="1"/>
</dbReference>
<sequence length="142" mass="15065">MKNPNLIPPPPISDDGAKEACWDLPAAPEAVGRARRLAREALAAWGLSVLAEDVTVVVSEVVTNAIVHAKSPVTLALFRHGRSVRGEVADHSSVWPAPLSAGPDEEHGRGLAIVTAYADRWGVDPAPEGKTVWFVCTARESS</sequence>
<dbReference type="Proteomes" id="UP000327011">
    <property type="component" value="Unassembled WGS sequence"/>
</dbReference>
<reference evidence="3 4" key="1">
    <citation type="submission" date="2019-09" db="EMBL/GenBank/DDBJ databases">
        <title>Screening of Novel Bioactive Compounds from Soil-Associated.</title>
        <authorList>
            <person name="Gong X."/>
        </authorList>
    </citation>
    <scope>NUCLEOTIDE SEQUENCE [LARGE SCALE GENOMIC DNA]</scope>
    <source>
        <strain evidence="3 4">Gxj-6</strain>
    </source>
</reference>